<dbReference type="InterPro" id="IPR032033">
    <property type="entry name" value="Cytochrome_P460"/>
</dbReference>
<evidence type="ECO:0000256" key="4">
    <source>
        <dbReference type="SAM" id="MobiDB-lite"/>
    </source>
</evidence>
<dbReference type="Proteomes" id="UP000468581">
    <property type="component" value="Unassembled WGS sequence"/>
</dbReference>
<proteinExistence type="predicted"/>
<dbReference type="PROSITE" id="PS51007">
    <property type="entry name" value="CYTC"/>
    <property type="match status" value="1"/>
</dbReference>
<evidence type="ECO:0000256" key="3">
    <source>
        <dbReference type="PROSITE-ProRule" id="PRU00433"/>
    </source>
</evidence>
<accession>A0A6P0UL33</accession>
<feature type="region of interest" description="Disordered" evidence="4">
    <location>
        <begin position="196"/>
        <end position="218"/>
    </location>
</feature>
<gene>
    <name evidence="6" type="ORF">GWK08_04090</name>
</gene>
<keyword evidence="2 3" id="KW-0408">Iron</keyword>
<dbReference type="RefSeq" id="WP_163605622.1">
    <property type="nucleotide sequence ID" value="NZ_JAABOO010000001.1"/>
</dbReference>
<evidence type="ECO:0000259" key="5">
    <source>
        <dbReference type="PROSITE" id="PS51007"/>
    </source>
</evidence>
<evidence type="ECO:0000256" key="2">
    <source>
        <dbReference type="ARBA" id="ARBA00023004"/>
    </source>
</evidence>
<reference evidence="6 7" key="1">
    <citation type="submission" date="2020-01" db="EMBL/GenBank/DDBJ databases">
        <title>Leptobacterium flavescens.</title>
        <authorList>
            <person name="Wang G."/>
        </authorList>
    </citation>
    <scope>NUCLEOTIDE SEQUENCE [LARGE SCALE GENOMIC DNA]</scope>
    <source>
        <strain evidence="6 7">KCTC 22160</strain>
    </source>
</reference>
<dbReference type="GO" id="GO:0020037">
    <property type="term" value="F:heme binding"/>
    <property type="evidence" value="ECO:0007669"/>
    <property type="project" value="InterPro"/>
</dbReference>
<sequence>MKNNFYKILILTGLLSFTSCKNANKSNKEYKNPTFFSINEGQLTRPTDYRSWVYVGSPLTPNDLNNGKAAFPEFHNVYIDPVSYEHWKEKGEWREGTILVKELVSVGTKSAASGNGYFMGEFIGLEATVKSKEHFPHEPGNWAYFSFTNPEGDLKSDARAFETNQCNSCHEANAGDDFVFTQHYPVLAVANSVGKDVIPENDPERTASSPPSIWDPTAPTPENLDIGIPLDKSELFAYLSSKKYRSFKTQEKEKHPSAGPHTKIGLPVKVFMNDIIAGSLDANNAEHPMGSTIVKEMFNADGDLAGWAVMAKTQEKTAEGNGWFWYEVTSVEDENSIAAMGNGVIGCISCHNIASKDMVRTAYPLK</sequence>
<keyword evidence="1 3" id="KW-0479">Metal-binding</keyword>
<evidence type="ECO:0000256" key="1">
    <source>
        <dbReference type="ARBA" id="ARBA00022723"/>
    </source>
</evidence>
<feature type="domain" description="Cytochrome c" evidence="5">
    <location>
        <begin position="152"/>
        <end position="243"/>
    </location>
</feature>
<dbReference type="InterPro" id="IPR009056">
    <property type="entry name" value="Cyt_c-like_dom"/>
</dbReference>
<evidence type="ECO:0000313" key="6">
    <source>
        <dbReference type="EMBL" id="NER12608.1"/>
    </source>
</evidence>
<dbReference type="PROSITE" id="PS51257">
    <property type="entry name" value="PROKAR_LIPOPROTEIN"/>
    <property type="match status" value="1"/>
</dbReference>
<dbReference type="AlphaFoldDB" id="A0A6P0UL33"/>
<evidence type="ECO:0000313" key="7">
    <source>
        <dbReference type="Proteomes" id="UP000468581"/>
    </source>
</evidence>
<dbReference type="CDD" id="cd20751">
    <property type="entry name" value="cyt_P460_Ne-like"/>
    <property type="match status" value="1"/>
</dbReference>
<keyword evidence="3" id="KW-0349">Heme</keyword>
<protein>
    <recommendedName>
        <fullName evidence="5">Cytochrome c domain-containing protein</fullName>
    </recommendedName>
</protein>
<dbReference type="GO" id="GO:0046872">
    <property type="term" value="F:metal ion binding"/>
    <property type="evidence" value="ECO:0007669"/>
    <property type="project" value="UniProtKB-KW"/>
</dbReference>
<dbReference type="Pfam" id="PF16694">
    <property type="entry name" value="Cytochrome_P460"/>
    <property type="match status" value="1"/>
</dbReference>
<name>A0A6P0UL33_9FLAO</name>
<comment type="caution">
    <text evidence="6">The sequence shown here is derived from an EMBL/GenBank/DDBJ whole genome shotgun (WGS) entry which is preliminary data.</text>
</comment>
<dbReference type="CDD" id="cd20716">
    <property type="entry name" value="cyt_P460_fam"/>
    <property type="match status" value="1"/>
</dbReference>
<keyword evidence="7" id="KW-1185">Reference proteome</keyword>
<dbReference type="GO" id="GO:0009055">
    <property type="term" value="F:electron transfer activity"/>
    <property type="evidence" value="ECO:0007669"/>
    <property type="project" value="InterPro"/>
</dbReference>
<dbReference type="EMBL" id="JAABOO010000001">
    <property type="protein sequence ID" value="NER12608.1"/>
    <property type="molecule type" value="Genomic_DNA"/>
</dbReference>
<organism evidence="6 7">
    <name type="scientific">Leptobacterium flavescens</name>
    <dbReference type="NCBI Taxonomy" id="472055"/>
    <lineage>
        <taxon>Bacteria</taxon>
        <taxon>Pseudomonadati</taxon>
        <taxon>Bacteroidota</taxon>
        <taxon>Flavobacteriia</taxon>
        <taxon>Flavobacteriales</taxon>
        <taxon>Flavobacteriaceae</taxon>
        <taxon>Leptobacterium</taxon>
    </lineage>
</organism>
<dbReference type="Gene3D" id="3.50.70.20">
    <property type="entry name" value="Cytochrome P460"/>
    <property type="match status" value="2"/>
</dbReference>
<dbReference type="InterPro" id="IPR038142">
    <property type="entry name" value="Cytochrome_P460_sp"/>
</dbReference>